<evidence type="ECO:0000313" key="3">
    <source>
        <dbReference type="EMBL" id="CAB4366567.1"/>
    </source>
</evidence>
<dbReference type="Pfam" id="PF13280">
    <property type="entry name" value="WYL"/>
    <property type="match status" value="1"/>
</dbReference>
<dbReference type="InterPro" id="IPR057727">
    <property type="entry name" value="WCX_dom"/>
</dbReference>
<dbReference type="PANTHER" id="PTHR34580:SF3">
    <property type="entry name" value="PROTEIN PAFB"/>
    <property type="match status" value="1"/>
</dbReference>
<feature type="domain" description="WCX" evidence="2">
    <location>
        <begin position="242"/>
        <end position="308"/>
    </location>
</feature>
<protein>
    <submittedName>
        <fullName evidence="3">Unannotated protein</fullName>
    </submittedName>
</protein>
<dbReference type="AlphaFoldDB" id="A0A6J6ACT2"/>
<dbReference type="PANTHER" id="PTHR34580">
    <property type="match status" value="1"/>
</dbReference>
<dbReference type="InterPro" id="IPR026881">
    <property type="entry name" value="WYL_dom"/>
</dbReference>
<organism evidence="3">
    <name type="scientific">freshwater metagenome</name>
    <dbReference type="NCBI Taxonomy" id="449393"/>
    <lineage>
        <taxon>unclassified sequences</taxon>
        <taxon>metagenomes</taxon>
        <taxon>ecological metagenomes</taxon>
    </lineage>
</organism>
<evidence type="ECO:0000259" key="1">
    <source>
        <dbReference type="Pfam" id="PF13280"/>
    </source>
</evidence>
<gene>
    <name evidence="3" type="ORF">UFOPK4180_00155</name>
</gene>
<dbReference type="PROSITE" id="PS52050">
    <property type="entry name" value="WYL"/>
    <property type="match status" value="1"/>
</dbReference>
<dbReference type="InterPro" id="IPR051534">
    <property type="entry name" value="CBASS_pafABC_assoc_protein"/>
</dbReference>
<reference evidence="3" key="1">
    <citation type="submission" date="2020-05" db="EMBL/GenBank/DDBJ databases">
        <authorList>
            <person name="Chiriac C."/>
            <person name="Salcher M."/>
            <person name="Ghai R."/>
            <person name="Kavagutti S V."/>
        </authorList>
    </citation>
    <scope>NUCLEOTIDE SEQUENCE</scope>
</reference>
<sequence>MSRKSERLVNLTIALLATKRWLTKTQIFSAIDGYEGEADAMERMFERDKDDLRNLGITIEVGSFDPLFEDEVGYRIRPDNYKIDIDEISSLELSLISQATQVWKGAVLDSTALSALVKLKSLGVDSDLDSLPSLRPHVAIPQENFSVVVDAIAERKTISFFYIAADLSRQSRVIEPYGAGTKGGHWYVAGRDIEKQGVRLFRMDRIDSEIKEQGRSKSYEIPSDFSMSDQLKSPEKNSFAFLKVRRGKAHRLRSVSTIEEEGDEWSTIRYPYLRESELIEDVLWHLDDVQLLEPLSARDSIQALLREIVSAHG</sequence>
<evidence type="ECO:0000259" key="2">
    <source>
        <dbReference type="Pfam" id="PF25583"/>
    </source>
</evidence>
<name>A0A6J6ACT2_9ZZZZ</name>
<feature type="domain" description="WYL" evidence="1">
    <location>
        <begin position="143"/>
        <end position="207"/>
    </location>
</feature>
<accession>A0A6J6ACT2</accession>
<dbReference type="EMBL" id="CAESPC010000011">
    <property type="protein sequence ID" value="CAB4366567.1"/>
    <property type="molecule type" value="Genomic_DNA"/>
</dbReference>
<proteinExistence type="predicted"/>
<dbReference type="Pfam" id="PF25583">
    <property type="entry name" value="WCX"/>
    <property type="match status" value="1"/>
</dbReference>